<protein>
    <submittedName>
        <fullName evidence="2">Uncharacterized protein</fullName>
    </submittedName>
</protein>
<accession>A0A9N9MJA5</accession>
<keyword evidence="3" id="KW-1185">Reference proteome</keyword>
<evidence type="ECO:0000313" key="2">
    <source>
        <dbReference type="EMBL" id="CAG9764872.1"/>
    </source>
</evidence>
<feature type="transmembrane region" description="Helical" evidence="1">
    <location>
        <begin position="46"/>
        <end position="66"/>
    </location>
</feature>
<dbReference type="EMBL" id="OU892278">
    <property type="protein sequence ID" value="CAG9764872.1"/>
    <property type="molecule type" value="Genomic_DNA"/>
</dbReference>
<sequence>MMNKSTEALSLGNSVLEMEIQNSNISQKKKSKVQIVAHWDQTKTRAFAIFAVIFLVWAAVFFPFFLH</sequence>
<reference evidence="2" key="1">
    <citation type="submission" date="2022-01" db="EMBL/GenBank/DDBJ databases">
        <authorList>
            <person name="King R."/>
        </authorList>
    </citation>
    <scope>NUCLEOTIDE SEQUENCE</scope>
</reference>
<keyword evidence="1" id="KW-1133">Transmembrane helix</keyword>
<keyword evidence="1" id="KW-0812">Transmembrane</keyword>
<dbReference type="Proteomes" id="UP001152799">
    <property type="component" value="Chromosome 2"/>
</dbReference>
<name>A0A9N9MJA5_9CUCU</name>
<gene>
    <name evidence="2" type="ORF">CEUTPL_LOCUS5497</name>
</gene>
<evidence type="ECO:0000256" key="1">
    <source>
        <dbReference type="SAM" id="Phobius"/>
    </source>
</evidence>
<dbReference type="AlphaFoldDB" id="A0A9N9MJA5"/>
<evidence type="ECO:0000313" key="3">
    <source>
        <dbReference type="Proteomes" id="UP001152799"/>
    </source>
</evidence>
<keyword evidence="1" id="KW-0472">Membrane</keyword>
<organism evidence="2 3">
    <name type="scientific">Ceutorhynchus assimilis</name>
    <name type="common">cabbage seed weevil</name>
    <dbReference type="NCBI Taxonomy" id="467358"/>
    <lineage>
        <taxon>Eukaryota</taxon>
        <taxon>Metazoa</taxon>
        <taxon>Ecdysozoa</taxon>
        <taxon>Arthropoda</taxon>
        <taxon>Hexapoda</taxon>
        <taxon>Insecta</taxon>
        <taxon>Pterygota</taxon>
        <taxon>Neoptera</taxon>
        <taxon>Endopterygota</taxon>
        <taxon>Coleoptera</taxon>
        <taxon>Polyphaga</taxon>
        <taxon>Cucujiformia</taxon>
        <taxon>Curculionidae</taxon>
        <taxon>Ceutorhynchinae</taxon>
        <taxon>Ceutorhynchus</taxon>
    </lineage>
</organism>
<proteinExistence type="predicted"/>